<organism evidence="2 3">
    <name type="scientific">Extremus antarcticus</name>
    <dbReference type="NCBI Taxonomy" id="702011"/>
    <lineage>
        <taxon>Eukaryota</taxon>
        <taxon>Fungi</taxon>
        <taxon>Dikarya</taxon>
        <taxon>Ascomycota</taxon>
        <taxon>Pezizomycotina</taxon>
        <taxon>Dothideomycetes</taxon>
        <taxon>Dothideomycetidae</taxon>
        <taxon>Mycosphaerellales</taxon>
        <taxon>Extremaceae</taxon>
        <taxon>Extremus</taxon>
    </lineage>
</organism>
<feature type="compositionally biased region" description="Low complexity" evidence="1">
    <location>
        <begin position="1"/>
        <end position="22"/>
    </location>
</feature>
<evidence type="ECO:0000313" key="3">
    <source>
        <dbReference type="Proteomes" id="UP001271007"/>
    </source>
</evidence>
<sequence>MRTSRLSSPSSSETTQPHTSSPKPHCLGGATRYNQLLWECGCLTITDPPTATATNTQSFTLTGPFLVQASGGNGQNHSGGNVNGKYFRDELDPGLTYIQFGDLDKAESFYLDQYGRFFDHNAPNQAFNVLQFGPTRHADWVTRKGVGKDLNYAPIICSIDGDCALKCSGNPGNGYNVSTSDTNWRLSDANQTSGNAIFDPYVVLA</sequence>
<protein>
    <submittedName>
        <fullName evidence="2">Uncharacterized protein</fullName>
    </submittedName>
</protein>
<dbReference type="AlphaFoldDB" id="A0AAJ0GFG8"/>
<dbReference type="Proteomes" id="UP001271007">
    <property type="component" value="Unassembled WGS sequence"/>
</dbReference>
<accession>A0AAJ0GFG8</accession>
<proteinExistence type="predicted"/>
<comment type="caution">
    <text evidence="2">The sequence shown here is derived from an EMBL/GenBank/DDBJ whole genome shotgun (WGS) entry which is preliminary data.</text>
</comment>
<dbReference type="EMBL" id="JAWDJX010000005">
    <property type="protein sequence ID" value="KAK3056524.1"/>
    <property type="molecule type" value="Genomic_DNA"/>
</dbReference>
<evidence type="ECO:0000313" key="2">
    <source>
        <dbReference type="EMBL" id="KAK3056524.1"/>
    </source>
</evidence>
<evidence type="ECO:0000256" key="1">
    <source>
        <dbReference type="SAM" id="MobiDB-lite"/>
    </source>
</evidence>
<keyword evidence="3" id="KW-1185">Reference proteome</keyword>
<feature type="region of interest" description="Disordered" evidence="1">
    <location>
        <begin position="1"/>
        <end position="26"/>
    </location>
</feature>
<name>A0AAJ0GFG8_9PEZI</name>
<reference evidence="2" key="1">
    <citation type="submission" date="2023-04" db="EMBL/GenBank/DDBJ databases">
        <title>Black Yeasts Isolated from many extreme environments.</title>
        <authorList>
            <person name="Coleine C."/>
            <person name="Stajich J.E."/>
            <person name="Selbmann L."/>
        </authorList>
    </citation>
    <scope>NUCLEOTIDE SEQUENCE</scope>
    <source>
        <strain evidence="2">CCFEE 5312</strain>
    </source>
</reference>
<gene>
    <name evidence="2" type="ORF">LTR09_002317</name>
</gene>